<gene>
    <name evidence="2" type="ORF">DERF_002064</name>
</gene>
<feature type="compositionally biased region" description="Low complexity" evidence="1">
    <location>
        <begin position="278"/>
        <end position="288"/>
    </location>
</feature>
<keyword evidence="3" id="KW-1185">Reference proteome</keyword>
<dbReference type="AlphaFoldDB" id="A0A922IFZ5"/>
<sequence length="436" mass="49197">MSLTATNNNNNNNNNNDNINGEQELTSYLKSMFIKLNDNSNIDSNPQIQPQQSSIDNATNKIIVNGDGISVVVSNSDVKHSDDRNQCESKKFDELSKPSIITNVGDRQIIDDNNNNVVVVTYDDDSRNKIETKNRNDTLNKINGSCLAVQTNNSSTSSLSASSVMTEEKNNQNIIINSNDQKQDIISEQQPKSPVNDHKLNQSDSFADNNNNNLGNNHHRKKQEPKEIDHTNDHVVIDENDKDFQKKTDQENFINELLQKIPKASVEERKNHQHQPLNTDNNNNPTTITQESILSSSLGKINENVPLNNFESSSPSSSLSESGADNIEKQFNESGVHSAESRCSSVSQVETSSINSIETNIHNNVNQRSNDTDNRFTVDQQVWSNDIISEVNKQKISNFRFESIKEDRPVTRTRVQELREFWNDRSLITKANQDKK</sequence>
<reference evidence="2" key="2">
    <citation type="journal article" date="2022" name="Res Sq">
        <title>Comparative Genomics Reveals Insights into the Divergent Evolution of Astigmatic Mites and Household Pest Adaptations.</title>
        <authorList>
            <person name="Xiong Q."/>
            <person name="Wan A.T.-Y."/>
            <person name="Liu X.-Y."/>
            <person name="Fung C.S.-H."/>
            <person name="Xiao X."/>
            <person name="Malainual N."/>
            <person name="Hou J."/>
            <person name="Wang L."/>
            <person name="Wang M."/>
            <person name="Yang K."/>
            <person name="Cui Y."/>
            <person name="Leung E."/>
            <person name="Nong W."/>
            <person name="Shin S.-K."/>
            <person name="Au S."/>
            <person name="Jeong K.Y."/>
            <person name="Chew F.T."/>
            <person name="Hui J."/>
            <person name="Leung T.F."/>
            <person name="Tungtrongchitr A."/>
            <person name="Zhong N."/>
            <person name="Liu Z."/>
            <person name="Tsui S."/>
        </authorList>
    </citation>
    <scope>NUCLEOTIDE SEQUENCE</scope>
    <source>
        <strain evidence="2">Derf</strain>
        <tissue evidence="2">Whole organism</tissue>
    </source>
</reference>
<proteinExistence type="predicted"/>
<reference evidence="2" key="1">
    <citation type="submission" date="2013-05" db="EMBL/GenBank/DDBJ databases">
        <authorList>
            <person name="Yim A.K.Y."/>
            <person name="Chan T.F."/>
            <person name="Ji K.M."/>
            <person name="Liu X.Y."/>
            <person name="Zhou J.W."/>
            <person name="Li R.Q."/>
            <person name="Yang K.Y."/>
            <person name="Li J."/>
            <person name="Li M."/>
            <person name="Law P.T.W."/>
            <person name="Wu Y.L."/>
            <person name="Cai Z.L."/>
            <person name="Qin H."/>
            <person name="Bao Y."/>
            <person name="Leung R.K.K."/>
            <person name="Ng P.K.S."/>
            <person name="Zou J."/>
            <person name="Zhong X.J."/>
            <person name="Ran P.X."/>
            <person name="Zhong N.S."/>
            <person name="Liu Z.G."/>
            <person name="Tsui S.K.W."/>
        </authorList>
    </citation>
    <scope>NUCLEOTIDE SEQUENCE</scope>
    <source>
        <strain evidence="2">Derf</strain>
        <tissue evidence="2">Whole organism</tissue>
    </source>
</reference>
<evidence type="ECO:0000313" key="2">
    <source>
        <dbReference type="EMBL" id="KAH9528093.1"/>
    </source>
</evidence>
<feature type="compositionally biased region" description="Basic and acidic residues" evidence="1">
    <location>
        <begin position="224"/>
        <end position="234"/>
    </location>
</feature>
<comment type="caution">
    <text evidence="2">The sequence shown here is derived from an EMBL/GenBank/DDBJ whole genome shotgun (WGS) entry which is preliminary data.</text>
</comment>
<name>A0A922IFZ5_DERFA</name>
<evidence type="ECO:0000256" key="1">
    <source>
        <dbReference type="SAM" id="MobiDB-lite"/>
    </source>
</evidence>
<dbReference type="Proteomes" id="UP000790347">
    <property type="component" value="Unassembled WGS sequence"/>
</dbReference>
<feature type="region of interest" description="Disordered" evidence="1">
    <location>
        <begin position="266"/>
        <end position="288"/>
    </location>
</feature>
<accession>A0A922IFZ5</accession>
<evidence type="ECO:0000313" key="3">
    <source>
        <dbReference type="Proteomes" id="UP000790347"/>
    </source>
</evidence>
<organism evidence="2 3">
    <name type="scientific">Dermatophagoides farinae</name>
    <name type="common">American house dust mite</name>
    <dbReference type="NCBI Taxonomy" id="6954"/>
    <lineage>
        <taxon>Eukaryota</taxon>
        <taxon>Metazoa</taxon>
        <taxon>Ecdysozoa</taxon>
        <taxon>Arthropoda</taxon>
        <taxon>Chelicerata</taxon>
        <taxon>Arachnida</taxon>
        <taxon>Acari</taxon>
        <taxon>Acariformes</taxon>
        <taxon>Sarcoptiformes</taxon>
        <taxon>Astigmata</taxon>
        <taxon>Psoroptidia</taxon>
        <taxon>Analgoidea</taxon>
        <taxon>Pyroglyphidae</taxon>
        <taxon>Dermatophagoidinae</taxon>
        <taxon>Dermatophagoides</taxon>
    </lineage>
</organism>
<feature type="compositionally biased region" description="Low complexity" evidence="1">
    <location>
        <begin position="7"/>
        <end position="20"/>
    </location>
</feature>
<feature type="region of interest" description="Disordered" evidence="1">
    <location>
        <begin position="1"/>
        <end position="21"/>
    </location>
</feature>
<feature type="region of interest" description="Disordered" evidence="1">
    <location>
        <begin position="190"/>
        <end position="234"/>
    </location>
</feature>
<dbReference type="EMBL" id="ASGP02000001">
    <property type="protein sequence ID" value="KAH9528093.1"/>
    <property type="molecule type" value="Genomic_DNA"/>
</dbReference>
<protein>
    <submittedName>
        <fullName evidence="2">Uncharacterized protein</fullName>
    </submittedName>
</protein>